<accession>A0A915IHM3</accession>
<evidence type="ECO:0000313" key="2">
    <source>
        <dbReference type="WBParaSite" id="nRc.2.0.1.t13580-RA"/>
    </source>
</evidence>
<sequence>MIWKEKQASQNWERRKHYIGGLFEAKNEPIFGAGDFILAGAIRDVRNWGLPPEYTMYPLFPMINDGAMRRERHFHRRNQNLILILGIKIYTISVDGRSLSLLLTSKNFHWFR</sequence>
<name>A0A915IHM3_ROMCU</name>
<reference evidence="2" key="1">
    <citation type="submission" date="2022-11" db="UniProtKB">
        <authorList>
            <consortium name="WormBaseParasite"/>
        </authorList>
    </citation>
    <scope>IDENTIFICATION</scope>
</reference>
<evidence type="ECO:0000313" key="1">
    <source>
        <dbReference type="Proteomes" id="UP000887565"/>
    </source>
</evidence>
<protein>
    <submittedName>
        <fullName evidence="2">Uncharacterized protein</fullName>
    </submittedName>
</protein>
<organism evidence="1 2">
    <name type="scientific">Romanomermis culicivorax</name>
    <name type="common">Nematode worm</name>
    <dbReference type="NCBI Taxonomy" id="13658"/>
    <lineage>
        <taxon>Eukaryota</taxon>
        <taxon>Metazoa</taxon>
        <taxon>Ecdysozoa</taxon>
        <taxon>Nematoda</taxon>
        <taxon>Enoplea</taxon>
        <taxon>Dorylaimia</taxon>
        <taxon>Mermithida</taxon>
        <taxon>Mermithoidea</taxon>
        <taxon>Mermithidae</taxon>
        <taxon>Romanomermis</taxon>
    </lineage>
</organism>
<keyword evidence="1" id="KW-1185">Reference proteome</keyword>
<proteinExistence type="predicted"/>
<dbReference type="AlphaFoldDB" id="A0A915IHM3"/>
<dbReference type="WBParaSite" id="nRc.2.0.1.t13580-RA">
    <property type="protein sequence ID" value="nRc.2.0.1.t13580-RA"/>
    <property type="gene ID" value="nRc.2.0.1.g13580"/>
</dbReference>
<dbReference type="Proteomes" id="UP000887565">
    <property type="component" value="Unplaced"/>
</dbReference>